<name>A0A0J8R4J6_COCIT</name>
<organism evidence="2 3">
    <name type="scientific">Coccidioides immitis RMSCC 3703</name>
    <dbReference type="NCBI Taxonomy" id="454286"/>
    <lineage>
        <taxon>Eukaryota</taxon>
        <taxon>Fungi</taxon>
        <taxon>Dikarya</taxon>
        <taxon>Ascomycota</taxon>
        <taxon>Pezizomycotina</taxon>
        <taxon>Eurotiomycetes</taxon>
        <taxon>Eurotiomycetidae</taxon>
        <taxon>Onygenales</taxon>
        <taxon>Onygenaceae</taxon>
        <taxon>Coccidioides</taxon>
    </lineage>
</organism>
<sequence length="251" mass="26457">MTDRDGGNMGWGGFEGGGEGGKTGGQASCGKSEPSESSERGGARGRGGKKNDGVTKQKLLPRRFLLGPPGRSQSEASSAGPPQRSFPPLPNLISFWLLSALSPSEQRTVDGRMIGPKPRESSNLVKSTSSSSSGGSSSSSSQQRKERKKHKKTEKRKPPLGGEALTAPIIPIHGRPACDICCVSLFALLDPCSPLLPLPHTHSLLSPGLRCLKPPKGEVAPGTAAGKPQVQAMMSWKKLGARPWKEQVEHV</sequence>
<feature type="region of interest" description="Disordered" evidence="1">
    <location>
        <begin position="1"/>
        <end position="86"/>
    </location>
</feature>
<dbReference type="AlphaFoldDB" id="A0A0J8R4J6"/>
<evidence type="ECO:0000313" key="3">
    <source>
        <dbReference type="Proteomes" id="UP000054559"/>
    </source>
</evidence>
<feature type="compositionally biased region" description="Basic and acidic residues" evidence="1">
    <location>
        <begin position="33"/>
        <end position="42"/>
    </location>
</feature>
<protein>
    <submittedName>
        <fullName evidence="2">Uncharacterized protein</fullName>
    </submittedName>
</protein>
<feature type="compositionally biased region" description="Basic residues" evidence="1">
    <location>
        <begin position="145"/>
        <end position="155"/>
    </location>
</feature>
<accession>A0A0J8R4J6</accession>
<proteinExistence type="predicted"/>
<feature type="region of interest" description="Disordered" evidence="1">
    <location>
        <begin position="106"/>
        <end position="164"/>
    </location>
</feature>
<evidence type="ECO:0000256" key="1">
    <source>
        <dbReference type="SAM" id="MobiDB-lite"/>
    </source>
</evidence>
<feature type="compositionally biased region" description="Low complexity" evidence="1">
    <location>
        <begin position="62"/>
        <end position="71"/>
    </location>
</feature>
<dbReference type="Proteomes" id="UP000054559">
    <property type="component" value="Unassembled WGS sequence"/>
</dbReference>
<dbReference type="EMBL" id="DS268123">
    <property type="protein sequence ID" value="KMU79656.1"/>
    <property type="molecule type" value="Genomic_DNA"/>
</dbReference>
<feature type="compositionally biased region" description="Gly residues" evidence="1">
    <location>
        <begin position="7"/>
        <end position="24"/>
    </location>
</feature>
<gene>
    <name evidence="2" type="ORF">CISG_02074</name>
</gene>
<reference evidence="3" key="1">
    <citation type="journal article" date="2010" name="Genome Res.">
        <title>Population genomic sequencing of Coccidioides fungi reveals recent hybridization and transposon control.</title>
        <authorList>
            <person name="Neafsey D.E."/>
            <person name="Barker B.M."/>
            <person name="Sharpton T.J."/>
            <person name="Stajich J.E."/>
            <person name="Park D.J."/>
            <person name="Whiston E."/>
            <person name="Hung C.-Y."/>
            <person name="McMahan C."/>
            <person name="White J."/>
            <person name="Sykes S."/>
            <person name="Heiman D."/>
            <person name="Young S."/>
            <person name="Zeng Q."/>
            <person name="Abouelleil A."/>
            <person name="Aftuck L."/>
            <person name="Bessette D."/>
            <person name="Brown A."/>
            <person name="FitzGerald M."/>
            <person name="Lui A."/>
            <person name="Macdonald J.P."/>
            <person name="Priest M."/>
            <person name="Orbach M.J."/>
            <person name="Galgiani J.N."/>
            <person name="Kirkland T.N."/>
            <person name="Cole G.T."/>
            <person name="Birren B.W."/>
            <person name="Henn M.R."/>
            <person name="Taylor J.W."/>
            <person name="Rounsley S.D."/>
        </authorList>
    </citation>
    <scope>NUCLEOTIDE SEQUENCE [LARGE SCALE GENOMIC DNA]</scope>
    <source>
        <strain evidence="3">RMSCC 3703</strain>
    </source>
</reference>
<feature type="compositionally biased region" description="Low complexity" evidence="1">
    <location>
        <begin position="126"/>
        <end position="142"/>
    </location>
</feature>
<evidence type="ECO:0000313" key="2">
    <source>
        <dbReference type="EMBL" id="KMU79656.1"/>
    </source>
</evidence>